<name>A0A402BDR3_9CHLR</name>
<accession>A0A402BDR3</accession>
<proteinExistence type="predicted"/>
<evidence type="ECO:0000313" key="1">
    <source>
        <dbReference type="EMBL" id="GCE29495.1"/>
    </source>
</evidence>
<dbReference type="EMBL" id="BIFT01000002">
    <property type="protein sequence ID" value="GCE29495.1"/>
    <property type="molecule type" value="Genomic_DNA"/>
</dbReference>
<comment type="caution">
    <text evidence="1">The sequence shown here is derived from an EMBL/GenBank/DDBJ whole genome shotgun (WGS) entry which is preliminary data.</text>
</comment>
<dbReference type="OrthoDB" id="151127at2"/>
<dbReference type="RefSeq" id="WP_126629747.1">
    <property type="nucleotide sequence ID" value="NZ_BIFT01000002.1"/>
</dbReference>
<sequence>MQELLQRWLEEGRGPPKVKALQAAIMYLKNQRDWIGDDEEWRRQEYPVGSNIIERAVAVVINRRMKRRGMSWLRRNATSVTALRVAWLNDDWIRLTNARMYP</sequence>
<dbReference type="Proteomes" id="UP000287171">
    <property type="component" value="Unassembled WGS sequence"/>
</dbReference>
<protein>
    <submittedName>
        <fullName evidence="1">Uncharacterized protein</fullName>
    </submittedName>
</protein>
<reference evidence="2" key="1">
    <citation type="submission" date="2018-12" db="EMBL/GenBank/DDBJ databases">
        <title>Tengunoibacter tsumagoiensis gen. nov., sp. nov., Dictyobacter kobayashii sp. nov., D. alpinus sp. nov., and D. joshuensis sp. nov. and description of Dictyobacteraceae fam. nov. within the order Ktedonobacterales isolated from Tengu-no-mugimeshi.</title>
        <authorList>
            <person name="Wang C.M."/>
            <person name="Zheng Y."/>
            <person name="Sakai Y."/>
            <person name="Toyoda A."/>
            <person name="Minakuchi Y."/>
            <person name="Abe K."/>
            <person name="Yokota A."/>
            <person name="Yabe S."/>
        </authorList>
    </citation>
    <scope>NUCLEOTIDE SEQUENCE [LARGE SCALE GENOMIC DNA]</scope>
    <source>
        <strain evidence="2">Uno16</strain>
    </source>
</reference>
<evidence type="ECO:0000313" key="2">
    <source>
        <dbReference type="Proteomes" id="UP000287171"/>
    </source>
</evidence>
<gene>
    <name evidence="1" type="ORF">KDA_49790</name>
</gene>
<keyword evidence="2" id="KW-1185">Reference proteome</keyword>
<dbReference type="AlphaFoldDB" id="A0A402BDR3"/>
<organism evidence="1 2">
    <name type="scientific">Dictyobacter alpinus</name>
    <dbReference type="NCBI Taxonomy" id="2014873"/>
    <lineage>
        <taxon>Bacteria</taxon>
        <taxon>Bacillati</taxon>
        <taxon>Chloroflexota</taxon>
        <taxon>Ktedonobacteria</taxon>
        <taxon>Ktedonobacterales</taxon>
        <taxon>Dictyobacteraceae</taxon>
        <taxon>Dictyobacter</taxon>
    </lineage>
</organism>